<dbReference type="RefSeq" id="WP_126110199.1">
    <property type="nucleotide sequence ID" value="NZ_CP034465.1"/>
</dbReference>
<gene>
    <name evidence="7" type="ORF">EJN90_08200</name>
</gene>
<dbReference type="SUPFAM" id="SSF55469">
    <property type="entry name" value="FMN-dependent nitroreductase-like"/>
    <property type="match status" value="1"/>
</dbReference>
<accession>A0A3S9HB78</accession>
<keyword evidence="8" id="KW-1185">Reference proteome</keyword>
<evidence type="ECO:0000256" key="5">
    <source>
        <dbReference type="PIRNR" id="PIRNR005426"/>
    </source>
</evidence>
<evidence type="ECO:0000256" key="1">
    <source>
        <dbReference type="ARBA" id="ARBA00008366"/>
    </source>
</evidence>
<evidence type="ECO:0000256" key="4">
    <source>
        <dbReference type="ARBA" id="ARBA00023002"/>
    </source>
</evidence>
<name>A0A3S9HB78_9LACT</name>
<dbReference type="InterPro" id="IPR029479">
    <property type="entry name" value="Nitroreductase"/>
</dbReference>
<protein>
    <submittedName>
        <fullName evidence="7">NADPH-dependent oxidoreductase</fullName>
    </submittedName>
</protein>
<sequence>MNPVIELQLEHKSIRRFKKELISEDLVSTLVDVAQHTATSNYAQSYSIMSITDVDKKKRIAEIGKQSYIAESGHLFIMLADQARNAAIVEESGEKTEIFSSFDKFFIGATDAILAAQNIIIAAESLGIGGVLLGSILNEVDELSELLDLPAFVVPVLGIALGYPDQEPQSKPRLPQKLVHFENNYPKWQNISSKLEDYDNTVTEYYNARESNKRIETFAQMITHWSLVTHPGRLKMLNYIQKQKLIKF</sequence>
<evidence type="ECO:0000256" key="3">
    <source>
        <dbReference type="ARBA" id="ARBA00022643"/>
    </source>
</evidence>
<keyword evidence="5" id="KW-0521">NADP</keyword>
<organism evidence="7 8">
    <name type="scientific">Jeotgalibaca ciconiae</name>
    <dbReference type="NCBI Taxonomy" id="2496265"/>
    <lineage>
        <taxon>Bacteria</taxon>
        <taxon>Bacillati</taxon>
        <taxon>Bacillota</taxon>
        <taxon>Bacilli</taxon>
        <taxon>Lactobacillales</taxon>
        <taxon>Carnobacteriaceae</taxon>
        <taxon>Jeotgalibaca</taxon>
    </lineage>
</organism>
<dbReference type="Proteomes" id="UP000273326">
    <property type="component" value="Chromosome"/>
</dbReference>
<dbReference type="EMBL" id="CP034465">
    <property type="protein sequence ID" value="AZP04616.1"/>
    <property type="molecule type" value="Genomic_DNA"/>
</dbReference>
<evidence type="ECO:0000256" key="2">
    <source>
        <dbReference type="ARBA" id="ARBA00022630"/>
    </source>
</evidence>
<reference evidence="8" key="1">
    <citation type="submission" date="2018-12" db="EMBL/GenBank/DDBJ databases">
        <title>Complete genome sequencing of Jeotgalibaca sp. H21T32.</title>
        <authorList>
            <person name="Bae J.-W."/>
            <person name="Lee S.-Y."/>
        </authorList>
    </citation>
    <scope>NUCLEOTIDE SEQUENCE [LARGE SCALE GENOMIC DNA]</scope>
    <source>
        <strain evidence="8">H21T32</strain>
    </source>
</reference>
<evidence type="ECO:0000313" key="8">
    <source>
        <dbReference type="Proteomes" id="UP000273326"/>
    </source>
</evidence>
<dbReference type="PANTHER" id="PTHR43425:SF3">
    <property type="entry name" value="NADPH-DEPENDENT OXIDOREDUCTASE"/>
    <property type="match status" value="1"/>
</dbReference>
<dbReference type="CDD" id="cd02146">
    <property type="entry name" value="NfsA-like"/>
    <property type="match status" value="1"/>
</dbReference>
<dbReference type="Pfam" id="PF00881">
    <property type="entry name" value="Nitroreductase"/>
    <property type="match status" value="1"/>
</dbReference>
<evidence type="ECO:0000259" key="6">
    <source>
        <dbReference type="Pfam" id="PF00881"/>
    </source>
</evidence>
<evidence type="ECO:0000313" key="7">
    <source>
        <dbReference type="EMBL" id="AZP04616.1"/>
    </source>
</evidence>
<dbReference type="InterPro" id="IPR016446">
    <property type="entry name" value="Flavin_OxRdtase_Frp"/>
</dbReference>
<dbReference type="OrthoDB" id="9775805at2"/>
<comment type="similarity">
    <text evidence="1 5">Belongs to the flavin oxidoreductase frp family.</text>
</comment>
<keyword evidence="4 5" id="KW-0560">Oxidoreductase</keyword>
<proteinExistence type="inferred from homology"/>
<keyword evidence="2 5" id="KW-0285">Flavoprotein</keyword>
<keyword evidence="3 5" id="KW-0288">FMN</keyword>
<dbReference type="GO" id="GO:0016491">
    <property type="term" value="F:oxidoreductase activity"/>
    <property type="evidence" value="ECO:0007669"/>
    <property type="project" value="UniProtKB-UniRule"/>
</dbReference>
<dbReference type="PIRSF" id="PIRSF005426">
    <property type="entry name" value="Frp"/>
    <property type="match status" value="1"/>
</dbReference>
<dbReference type="InterPro" id="IPR000415">
    <property type="entry name" value="Nitroreductase-like"/>
</dbReference>
<dbReference type="KEGG" id="jeh:EJN90_08200"/>
<dbReference type="PANTHER" id="PTHR43425">
    <property type="entry name" value="OXYGEN-INSENSITIVE NADPH NITROREDUCTASE"/>
    <property type="match status" value="1"/>
</dbReference>
<dbReference type="AlphaFoldDB" id="A0A3S9HB78"/>
<dbReference type="Gene3D" id="3.40.109.10">
    <property type="entry name" value="NADH Oxidase"/>
    <property type="match status" value="1"/>
</dbReference>
<feature type="domain" description="Nitroreductase" evidence="6">
    <location>
        <begin position="11"/>
        <end position="163"/>
    </location>
</feature>